<feature type="domain" description="Thioredoxin" evidence="3">
    <location>
        <begin position="133"/>
        <end position="212"/>
    </location>
</feature>
<dbReference type="PANTHER" id="PTHR43601">
    <property type="entry name" value="THIOREDOXIN, MITOCHONDRIAL"/>
    <property type="match status" value="1"/>
</dbReference>
<protein>
    <recommendedName>
        <fullName evidence="3">Thioredoxin domain-containing protein</fullName>
    </recommendedName>
</protein>
<keyword evidence="5" id="KW-1185">Reference proteome</keyword>
<dbReference type="PANTHER" id="PTHR43601:SF32">
    <property type="entry name" value="THIOREDOXIN-LIKE 2-2, CHLOROPLASTIC"/>
    <property type="match status" value="1"/>
</dbReference>
<evidence type="ECO:0000259" key="3">
    <source>
        <dbReference type="Pfam" id="PF00085"/>
    </source>
</evidence>
<dbReference type="InterPro" id="IPR036249">
    <property type="entry name" value="Thioredoxin-like_sf"/>
</dbReference>
<dbReference type="EMBL" id="JALLBG020000092">
    <property type="protein sequence ID" value="KAL3765753.1"/>
    <property type="molecule type" value="Genomic_DNA"/>
</dbReference>
<organism evidence="4 5">
    <name type="scientific">Discostella pseudostelligera</name>
    <dbReference type="NCBI Taxonomy" id="259834"/>
    <lineage>
        <taxon>Eukaryota</taxon>
        <taxon>Sar</taxon>
        <taxon>Stramenopiles</taxon>
        <taxon>Ochrophyta</taxon>
        <taxon>Bacillariophyta</taxon>
        <taxon>Coscinodiscophyceae</taxon>
        <taxon>Thalassiosirophycidae</taxon>
        <taxon>Stephanodiscales</taxon>
        <taxon>Stephanodiscaceae</taxon>
        <taxon>Discostella</taxon>
    </lineage>
</organism>
<reference evidence="4 5" key="1">
    <citation type="submission" date="2024-10" db="EMBL/GenBank/DDBJ databases">
        <title>Updated reference genomes for cyclostephanoid diatoms.</title>
        <authorList>
            <person name="Roberts W.R."/>
            <person name="Alverson A.J."/>
        </authorList>
    </citation>
    <scope>NUCLEOTIDE SEQUENCE [LARGE SCALE GENOMIC DNA]</scope>
    <source>
        <strain evidence="4 5">AJA232-27</strain>
    </source>
</reference>
<accession>A0ABD3MPB6</accession>
<sequence>MVRVMIMKVLSVSGVLATSGSSSSSAFLIPAASSNNMISPTSTSTSSRLRPQIISCYAREPTRIYYRDDDNASIDAMLGVERDQLPLPTTINPDDDYQTASSSDFRSRMRRILVQQQKNASSSRRSNTLSVTSLEEYASVIEEGRREGRLVVVRFHATWCKKCQTLRPSFDKLAISHPHITFVDVPILETNTNLHQGLGVKSVPYGHIYHPTNGLVVETKLSRQSLGEFVDLMTMHSTT</sequence>
<dbReference type="CDD" id="cd02947">
    <property type="entry name" value="TRX_family"/>
    <property type="match status" value="1"/>
</dbReference>
<dbReference type="SUPFAM" id="SSF52833">
    <property type="entry name" value="Thioredoxin-like"/>
    <property type="match status" value="1"/>
</dbReference>
<evidence type="ECO:0000256" key="2">
    <source>
        <dbReference type="SAM" id="SignalP"/>
    </source>
</evidence>
<name>A0ABD3MPB6_9STRA</name>
<comment type="similarity">
    <text evidence="1">Belongs to the thioredoxin family.</text>
</comment>
<dbReference type="AlphaFoldDB" id="A0ABD3MPB6"/>
<evidence type="ECO:0000313" key="5">
    <source>
        <dbReference type="Proteomes" id="UP001530293"/>
    </source>
</evidence>
<feature type="signal peptide" evidence="2">
    <location>
        <begin position="1"/>
        <end position="17"/>
    </location>
</feature>
<dbReference type="Gene3D" id="3.40.30.10">
    <property type="entry name" value="Glutaredoxin"/>
    <property type="match status" value="1"/>
</dbReference>
<keyword evidence="2" id="KW-0732">Signal</keyword>
<dbReference type="InterPro" id="IPR013766">
    <property type="entry name" value="Thioredoxin_domain"/>
</dbReference>
<evidence type="ECO:0000313" key="4">
    <source>
        <dbReference type="EMBL" id="KAL3765753.1"/>
    </source>
</evidence>
<proteinExistence type="inferred from homology"/>
<gene>
    <name evidence="4" type="ORF">ACHAWU_009721</name>
</gene>
<evidence type="ECO:0000256" key="1">
    <source>
        <dbReference type="ARBA" id="ARBA00008987"/>
    </source>
</evidence>
<dbReference type="Proteomes" id="UP001530293">
    <property type="component" value="Unassembled WGS sequence"/>
</dbReference>
<dbReference type="Pfam" id="PF00085">
    <property type="entry name" value="Thioredoxin"/>
    <property type="match status" value="1"/>
</dbReference>
<feature type="chain" id="PRO_5044765129" description="Thioredoxin domain-containing protein" evidence="2">
    <location>
        <begin position="18"/>
        <end position="239"/>
    </location>
</feature>
<comment type="caution">
    <text evidence="4">The sequence shown here is derived from an EMBL/GenBank/DDBJ whole genome shotgun (WGS) entry which is preliminary data.</text>
</comment>